<dbReference type="InParanoid" id="A0A3Q3NQM5"/>
<organism evidence="8 9">
    <name type="scientific">Labrus bergylta</name>
    <name type="common">ballan wrasse</name>
    <dbReference type="NCBI Taxonomy" id="56723"/>
    <lineage>
        <taxon>Eukaryota</taxon>
        <taxon>Metazoa</taxon>
        <taxon>Chordata</taxon>
        <taxon>Craniata</taxon>
        <taxon>Vertebrata</taxon>
        <taxon>Euteleostomi</taxon>
        <taxon>Actinopterygii</taxon>
        <taxon>Neopterygii</taxon>
        <taxon>Teleostei</taxon>
        <taxon>Neoteleostei</taxon>
        <taxon>Acanthomorphata</taxon>
        <taxon>Eupercaria</taxon>
        <taxon>Labriformes</taxon>
        <taxon>Labridae</taxon>
        <taxon>Labrus</taxon>
    </lineage>
</organism>
<dbReference type="InterPro" id="IPR017455">
    <property type="entry name" value="Znf_FYVE-rel"/>
</dbReference>
<evidence type="ECO:0000256" key="4">
    <source>
        <dbReference type="PROSITE-ProRule" id="PRU00091"/>
    </source>
</evidence>
<dbReference type="PANTHER" id="PTHR46280">
    <property type="entry name" value="PLECKSTRIN HOMOLOGY DOMAIN-CONTAINING FAMILY F MEMBER 2-RELATED"/>
    <property type="match status" value="1"/>
</dbReference>
<keyword evidence="2 4" id="KW-0863">Zinc-finger</keyword>
<dbReference type="Ensembl" id="ENSLBET00000039569.1">
    <property type="protein sequence ID" value="ENSLBEP00000038005.1"/>
    <property type="gene ID" value="ENSLBEG00000028336.1"/>
</dbReference>
<dbReference type="Pfam" id="PF01363">
    <property type="entry name" value="FYVE"/>
    <property type="match status" value="1"/>
</dbReference>
<keyword evidence="1" id="KW-0479">Metal-binding</keyword>
<dbReference type="InterPro" id="IPR000306">
    <property type="entry name" value="Znf_FYVE"/>
</dbReference>
<dbReference type="GO" id="GO:0005769">
    <property type="term" value="C:early endosome"/>
    <property type="evidence" value="ECO:0007669"/>
    <property type="project" value="TreeGrafter"/>
</dbReference>
<dbReference type="GeneTree" id="ENSGT00940000160728"/>
<dbReference type="GO" id="GO:0007032">
    <property type="term" value="P:endosome organization"/>
    <property type="evidence" value="ECO:0007669"/>
    <property type="project" value="TreeGrafter"/>
</dbReference>
<dbReference type="Gene3D" id="3.30.40.10">
    <property type="entry name" value="Zinc/RING finger domain, C3HC4 (zinc finger)"/>
    <property type="match status" value="1"/>
</dbReference>
<evidence type="ECO:0000256" key="1">
    <source>
        <dbReference type="ARBA" id="ARBA00022723"/>
    </source>
</evidence>
<dbReference type="Gene3D" id="2.30.29.30">
    <property type="entry name" value="Pleckstrin-homology domain (PH domain)/Phosphotyrosine-binding domain (PTB)"/>
    <property type="match status" value="1"/>
</dbReference>
<dbReference type="InterPro" id="IPR001849">
    <property type="entry name" value="PH_domain"/>
</dbReference>
<evidence type="ECO:0000313" key="8">
    <source>
        <dbReference type="Ensembl" id="ENSLBEP00000038005.1"/>
    </source>
</evidence>
<feature type="domain" description="PH" evidence="6">
    <location>
        <begin position="35"/>
        <end position="131"/>
    </location>
</feature>
<evidence type="ECO:0000259" key="6">
    <source>
        <dbReference type="PROSITE" id="PS50003"/>
    </source>
</evidence>
<dbReference type="Pfam" id="PF00169">
    <property type="entry name" value="PH"/>
    <property type="match status" value="1"/>
</dbReference>
<feature type="region of interest" description="Disordered" evidence="5">
    <location>
        <begin position="213"/>
        <end position="251"/>
    </location>
</feature>
<name>A0A3Q3NQM5_9LABR</name>
<keyword evidence="3" id="KW-0862">Zinc</keyword>
<dbReference type="InterPro" id="IPR011011">
    <property type="entry name" value="Znf_FYVE_PHD"/>
</dbReference>
<accession>A0A3Q3NQM5</accession>
<evidence type="ECO:0000256" key="5">
    <source>
        <dbReference type="SAM" id="MobiDB-lite"/>
    </source>
</evidence>
<dbReference type="SUPFAM" id="SSF50729">
    <property type="entry name" value="PH domain-like"/>
    <property type="match status" value="1"/>
</dbReference>
<dbReference type="InterPro" id="IPR013083">
    <property type="entry name" value="Znf_RING/FYVE/PHD"/>
</dbReference>
<proteinExistence type="predicted"/>
<dbReference type="InterPro" id="IPR051765">
    <property type="entry name" value="PH_domain-containing_F"/>
</dbReference>
<dbReference type="GO" id="GO:0035091">
    <property type="term" value="F:phosphatidylinositol binding"/>
    <property type="evidence" value="ECO:0007669"/>
    <property type="project" value="TreeGrafter"/>
</dbReference>
<dbReference type="STRING" id="56723.ENSLBEP00000038005"/>
<dbReference type="GO" id="GO:0008333">
    <property type="term" value="P:endosome to lysosome transport"/>
    <property type="evidence" value="ECO:0007669"/>
    <property type="project" value="TreeGrafter"/>
</dbReference>
<dbReference type="InterPro" id="IPR011993">
    <property type="entry name" value="PH-like_dom_sf"/>
</dbReference>
<dbReference type="PROSITE" id="PS50003">
    <property type="entry name" value="PH_DOMAIN"/>
    <property type="match status" value="1"/>
</dbReference>
<feature type="domain" description="FYVE-type" evidence="7">
    <location>
        <begin position="152"/>
        <end position="212"/>
    </location>
</feature>
<dbReference type="PANTHER" id="PTHR46280:SF2">
    <property type="entry name" value="PLECKSTRIN HOMOLOGY DOMAIN-CONTAINING FAMILY F MEMBER 1"/>
    <property type="match status" value="1"/>
</dbReference>
<dbReference type="SUPFAM" id="SSF57903">
    <property type="entry name" value="FYVE/PHD zinc finger"/>
    <property type="match status" value="1"/>
</dbReference>
<dbReference type="SMART" id="SM00233">
    <property type="entry name" value="PH"/>
    <property type="match status" value="1"/>
</dbReference>
<sequence>MMDLLTFEKENQHRIQAVENSFGTAGRPLSKPGRFLMGEGRLMKQGRRKPQPKDFYLFNDLLVYGSIILNGRWHKNQKIIPLEDIQLEDMEDGVTMTNQWLLRTPSKSFFVSASSFKEKQAWMNHIEECRLNLLRENRRQPGSVFASSWIPDQATYRCMRCLGGFTGTKRRHHCRSCGFVVCNTCSKQRAVISHIHPTKKLRVCRLCYTNNEKEESGVPRPRGNSICQKSSEEDSDNDEEGVKGEQSFTQSNWLDSRLGTWGRMSSCDFPTS</sequence>
<dbReference type="SMART" id="SM00064">
    <property type="entry name" value="FYVE"/>
    <property type="match status" value="1"/>
</dbReference>
<protein>
    <submittedName>
        <fullName evidence="8">Pleckstrin homology and FYVE domain containing 1</fullName>
    </submittedName>
</protein>
<dbReference type="GO" id="GO:0008270">
    <property type="term" value="F:zinc ion binding"/>
    <property type="evidence" value="ECO:0007669"/>
    <property type="project" value="UniProtKB-KW"/>
</dbReference>
<dbReference type="InterPro" id="IPR037871">
    <property type="entry name" value="PH_Phafin"/>
</dbReference>
<dbReference type="PROSITE" id="PS50178">
    <property type="entry name" value="ZF_FYVE"/>
    <property type="match status" value="1"/>
</dbReference>
<evidence type="ECO:0000256" key="3">
    <source>
        <dbReference type="ARBA" id="ARBA00022833"/>
    </source>
</evidence>
<dbReference type="AlphaFoldDB" id="A0A3Q3NQM5"/>
<reference evidence="8" key="1">
    <citation type="submission" date="2025-08" db="UniProtKB">
        <authorList>
            <consortium name="Ensembl"/>
        </authorList>
    </citation>
    <scope>IDENTIFICATION</scope>
</reference>
<reference evidence="8" key="2">
    <citation type="submission" date="2025-09" db="UniProtKB">
        <authorList>
            <consortium name="Ensembl"/>
        </authorList>
    </citation>
    <scope>IDENTIFICATION</scope>
</reference>
<evidence type="ECO:0000256" key="2">
    <source>
        <dbReference type="ARBA" id="ARBA00022771"/>
    </source>
</evidence>
<evidence type="ECO:0000259" key="7">
    <source>
        <dbReference type="PROSITE" id="PS50178"/>
    </source>
</evidence>
<evidence type="ECO:0000313" key="9">
    <source>
        <dbReference type="Proteomes" id="UP000261660"/>
    </source>
</evidence>
<dbReference type="Proteomes" id="UP000261660">
    <property type="component" value="Unplaced"/>
</dbReference>
<dbReference type="CDD" id="cd01218">
    <property type="entry name" value="PH_Phafin2-like"/>
    <property type="match status" value="1"/>
</dbReference>
<keyword evidence="9" id="KW-1185">Reference proteome</keyword>